<dbReference type="EMBL" id="QJKJ01007114">
    <property type="protein sequence ID" value="RDX84206.1"/>
    <property type="molecule type" value="Genomic_DNA"/>
</dbReference>
<dbReference type="PANTHER" id="PTHR35505:SF5">
    <property type="entry name" value="SUBSTRATE CARRIER FAMILY PROTEIN"/>
    <property type="match status" value="1"/>
</dbReference>
<feature type="compositionally biased region" description="Low complexity" evidence="1">
    <location>
        <begin position="502"/>
        <end position="515"/>
    </location>
</feature>
<evidence type="ECO:0000313" key="2">
    <source>
        <dbReference type="EMBL" id="RDX84206.1"/>
    </source>
</evidence>
<dbReference type="STRING" id="157652.A0A371G0W3"/>
<sequence length="527" mass="58348">MEITGLVPLVGENYALKLKHSMQNLLAEIPKESPDFSPFVDAFYELMQAKVDPPFEVIWLYAALNFRGRNSDKGDALDRILAAKGLFQLLSACSASLCASKSIALLIPVVFTVHGVIVELFGRELRLKREKKAMREVKSLVDVVLGYISLCCDNKISEEEPGDLILPFADLSRVWVDMNDDGLESLLPLVSRDVCGWICSREFRVGYLGGAVIMEAFFLKLCLSLHLAISRNELEMNLKSWAVGSMSSFQNIYFLEILIRTTLETPLPLISVLNVEILSSASFYCRKPEDETLSRKVLFDAVLLVDYPFLYQNAKYIKSLTLTRLIVTHEAVEYFRGLGDQNRAVSYIKAFSASHLPFQIIKGFKSQNGLEEKAGRANGSSPKALINWLLSLENRGIRVFEDDILKSHATSGLDISQAEDPAGNLEGKIADDDLFYVDNIGQEGNTGDNDKKNKLVSDAFVAAAQTIKLSDNGTRKRKGKSSEKKIKFVKYDLHQNSEPVKAGTSAADDSSSGGESEVEDPVSDTDA</sequence>
<protein>
    <submittedName>
        <fullName evidence="2">Uncharacterized protein</fullName>
    </submittedName>
</protein>
<organism evidence="2 3">
    <name type="scientific">Mucuna pruriens</name>
    <name type="common">Velvet bean</name>
    <name type="synonym">Dolichos pruriens</name>
    <dbReference type="NCBI Taxonomy" id="157652"/>
    <lineage>
        <taxon>Eukaryota</taxon>
        <taxon>Viridiplantae</taxon>
        <taxon>Streptophyta</taxon>
        <taxon>Embryophyta</taxon>
        <taxon>Tracheophyta</taxon>
        <taxon>Spermatophyta</taxon>
        <taxon>Magnoliopsida</taxon>
        <taxon>eudicotyledons</taxon>
        <taxon>Gunneridae</taxon>
        <taxon>Pentapetalae</taxon>
        <taxon>rosids</taxon>
        <taxon>fabids</taxon>
        <taxon>Fabales</taxon>
        <taxon>Fabaceae</taxon>
        <taxon>Papilionoideae</taxon>
        <taxon>50 kb inversion clade</taxon>
        <taxon>NPAAA clade</taxon>
        <taxon>indigoferoid/millettioid clade</taxon>
        <taxon>Phaseoleae</taxon>
        <taxon>Mucuna</taxon>
    </lineage>
</organism>
<comment type="caution">
    <text evidence="2">The sequence shown here is derived from an EMBL/GenBank/DDBJ whole genome shotgun (WGS) entry which is preliminary data.</text>
</comment>
<dbReference type="PANTHER" id="PTHR35505">
    <property type="entry name" value="OS01G0600300 PROTEIN"/>
    <property type="match status" value="1"/>
</dbReference>
<evidence type="ECO:0000256" key="1">
    <source>
        <dbReference type="SAM" id="MobiDB-lite"/>
    </source>
</evidence>
<dbReference type="OrthoDB" id="1654714at2759"/>
<feature type="region of interest" description="Disordered" evidence="1">
    <location>
        <begin position="497"/>
        <end position="527"/>
    </location>
</feature>
<gene>
    <name evidence="2" type="ORF">CR513_34774</name>
</gene>
<feature type="non-terminal residue" evidence="2">
    <location>
        <position position="1"/>
    </location>
</feature>
<accession>A0A371G0W3</accession>
<dbReference type="Proteomes" id="UP000257109">
    <property type="component" value="Unassembled WGS sequence"/>
</dbReference>
<name>A0A371G0W3_MUCPR</name>
<proteinExistence type="predicted"/>
<dbReference type="AlphaFoldDB" id="A0A371G0W3"/>
<keyword evidence="3" id="KW-1185">Reference proteome</keyword>
<evidence type="ECO:0000313" key="3">
    <source>
        <dbReference type="Proteomes" id="UP000257109"/>
    </source>
</evidence>
<reference evidence="2" key="1">
    <citation type="submission" date="2018-05" db="EMBL/GenBank/DDBJ databases">
        <title>Draft genome of Mucuna pruriens seed.</title>
        <authorList>
            <person name="Nnadi N.E."/>
            <person name="Vos R."/>
            <person name="Hasami M.H."/>
            <person name="Devisetty U.K."/>
            <person name="Aguiy J.C."/>
        </authorList>
    </citation>
    <scope>NUCLEOTIDE SEQUENCE [LARGE SCALE GENOMIC DNA]</scope>
    <source>
        <strain evidence="2">JCA_2017</strain>
    </source>
</reference>
<feature type="compositionally biased region" description="Acidic residues" evidence="1">
    <location>
        <begin position="516"/>
        <end position="527"/>
    </location>
</feature>